<proteinExistence type="predicted"/>
<protein>
    <recommendedName>
        <fullName evidence="3">DNA-directed RNA polymerase</fullName>
    </recommendedName>
</protein>
<gene>
    <name evidence="1" type="ORF">E3W66_08595</name>
</gene>
<dbReference type="OrthoDB" id="7059994at2"/>
<reference evidence="1 2" key="1">
    <citation type="submission" date="2019-03" db="EMBL/GenBank/DDBJ databases">
        <title>Draft genome of Gammaproteobacteria bacterium LSUCC0057, a member of the SAR92 clade.</title>
        <authorList>
            <person name="Lanclos V.C."/>
            <person name="Doiron C."/>
            <person name="Henson M.W."/>
            <person name="Thrash J.C."/>
        </authorList>
    </citation>
    <scope>NUCLEOTIDE SEQUENCE [LARGE SCALE GENOMIC DNA]</scope>
    <source>
        <strain evidence="1 2">LSUCC0057</strain>
    </source>
</reference>
<name>A0A4Y8UFN6_9GAMM</name>
<evidence type="ECO:0000313" key="2">
    <source>
        <dbReference type="Proteomes" id="UP000298133"/>
    </source>
</evidence>
<dbReference type="Proteomes" id="UP000298133">
    <property type="component" value="Unassembled WGS sequence"/>
</dbReference>
<dbReference type="EMBL" id="SPIA01000003">
    <property type="protein sequence ID" value="TFH67530.1"/>
    <property type="molecule type" value="Genomic_DNA"/>
</dbReference>
<organism evidence="1 2">
    <name type="scientific">Gammaproteobacteria bacterium LSUCC0057</name>
    <dbReference type="NCBI Taxonomy" id="2559237"/>
    <lineage>
        <taxon>Bacteria</taxon>
        <taxon>Pseudomonadati</taxon>
        <taxon>Pseudomonadota</taxon>
        <taxon>Gammaproteobacteria</taxon>
        <taxon>Cellvibrionales</taxon>
        <taxon>Porticoccaceae</taxon>
        <taxon>SAR92 clade</taxon>
    </lineage>
</organism>
<evidence type="ECO:0000313" key="1">
    <source>
        <dbReference type="EMBL" id="TFH67530.1"/>
    </source>
</evidence>
<keyword evidence="2" id="KW-1185">Reference proteome</keyword>
<evidence type="ECO:0008006" key="3">
    <source>
        <dbReference type="Google" id="ProtNLM"/>
    </source>
</evidence>
<sequence length="167" mass="19644">MAFRDNNKGKPEAKLKDKTLRILLEKFLEEHPRIEKYLCNDKGVHLMRLDGEIAYEVIKEFTKRKLPILCVHDSFIVEHTQDDILRKLMDKMTSKVVGRKLTLESDTLGIGGVQAMNNLDPMDTLSNYKRLEHLREQHLKVDRCKGYSERMHRWTQWMVNNTTTSTT</sequence>
<comment type="caution">
    <text evidence="1">The sequence shown here is derived from an EMBL/GenBank/DDBJ whole genome shotgun (WGS) entry which is preliminary data.</text>
</comment>
<accession>A0A4Y8UFN6</accession>
<dbReference type="AlphaFoldDB" id="A0A4Y8UFN6"/>